<dbReference type="Gene3D" id="1.20.1580.10">
    <property type="entry name" value="ABC transporter ATPase like domain"/>
    <property type="match status" value="2"/>
</dbReference>
<keyword evidence="6" id="KW-0227">DNA damage</keyword>
<evidence type="ECO:0000256" key="14">
    <source>
        <dbReference type="ARBA" id="ARBA00038000"/>
    </source>
</evidence>
<keyword evidence="9" id="KW-0862">Zinc</keyword>
<keyword evidence="11" id="KW-0267">Excision nuclease</keyword>
<proteinExistence type="inferred from homology"/>
<name>A0AAU8IJT3_9BACL</name>
<keyword evidence="8" id="KW-0863">Zinc-finger</keyword>
<evidence type="ECO:0000256" key="16">
    <source>
        <dbReference type="ARBA" id="ARBA00042156"/>
    </source>
</evidence>
<evidence type="ECO:0000259" key="17">
    <source>
        <dbReference type="PROSITE" id="PS50893"/>
    </source>
</evidence>
<keyword evidence="4" id="KW-0677">Repeat</keyword>
<evidence type="ECO:0000256" key="2">
    <source>
        <dbReference type="ARBA" id="ARBA00022490"/>
    </source>
</evidence>
<evidence type="ECO:0000256" key="15">
    <source>
        <dbReference type="ARBA" id="ARBA00039316"/>
    </source>
</evidence>
<dbReference type="GO" id="GO:0006281">
    <property type="term" value="P:DNA repair"/>
    <property type="evidence" value="ECO:0007669"/>
    <property type="project" value="UniProtKB-KW"/>
</dbReference>
<keyword evidence="3" id="KW-0479">Metal-binding</keyword>
<dbReference type="InterPro" id="IPR041552">
    <property type="entry name" value="UvrA_DNA-bd"/>
</dbReference>
<evidence type="ECO:0000256" key="8">
    <source>
        <dbReference type="ARBA" id="ARBA00022771"/>
    </source>
</evidence>
<dbReference type="PANTHER" id="PTHR43152:SF1">
    <property type="entry name" value="UVRA PROTEIN"/>
    <property type="match status" value="1"/>
</dbReference>
<evidence type="ECO:0000313" key="18">
    <source>
        <dbReference type="EMBL" id="XCJ18232.1"/>
    </source>
</evidence>
<feature type="domain" description="ABC transporter" evidence="17">
    <location>
        <begin position="496"/>
        <end position="818"/>
    </location>
</feature>
<evidence type="ECO:0000256" key="12">
    <source>
        <dbReference type="ARBA" id="ARBA00023125"/>
    </source>
</evidence>
<comment type="subcellular location">
    <subcellularLocation>
        <location evidence="1">Cytoplasm</location>
    </subcellularLocation>
</comment>
<dbReference type="PROSITE" id="PS00211">
    <property type="entry name" value="ABC_TRANSPORTER_1"/>
    <property type="match status" value="1"/>
</dbReference>
<dbReference type="InterPro" id="IPR003439">
    <property type="entry name" value="ABC_transporter-like_ATP-bd"/>
</dbReference>
<dbReference type="SUPFAM" id="SSF52540">
    <property type="entry name" value="P-loop containing nucleoside triphosphate hydrolases"/>
    <property type="match status" value="2"/>
</dbReference>
<dbReference type="GO" id="GO:0004518">
    <property type="term" value="F:nuclease activity"/>
    <property type="evidence" value="ECO:0007669"/>
    <property type="project" value="UniProtKB-KW"/>
</dbReference>
<reference evidence="18" key="1">
    <citation type="submission" date="2024-06" db="EMBL/GenBank/DDBJ databases">
        <authorList>
            <person name="Fan A."/>
            <person name="Zhang F.Y."/>
            <person name="Zhang L."/>
        </authorList>
    </citation>
    <scope>NUCLEOTIDE SEQUENCE</scope>
    <source>
        <strain evidence="18">Y61</strain>
    </source>
</reference>
<comment type="similarity">
    <text evidence="14">Belongs to the ABC transporter superfamily. UvrA family.</text>
</comment>
<gene>
    <name evidence="18" type="ORF">ABNN70_07285</name>
</gene>
<dbReference type="GO" id="GO:0003677">
    <property type="term" value="F:DNA binding"/>
    <property type="evidence" value="ECO:0007669"/>
    <property type="project" value="UniProtKB-KW"/>
</dbReference>
<accession>A0AAU8IJT3</accession>
<keyword evidence="7" id="KW-0228">DNA excision</keyword>
<dbReference type="InterPro" id="IPR017871">
    <property type="entry name" value="ABC_transporter-like_CS"/>
</dbReference>
<protein>
    <recommendedName>
        <fullName evidence="15">UvrABC system protein A</fullName>
    </recommendedName>
    <alternativeName>
        <fullName evidence="16">Excinuclease ABC subunit A</fullName>
    </alternativeName>
</protein>
<organism evidence="18">
    <name type="scientific">Sporolactobacillus sp. Y61</name>
    <dbReference type="NCBI Taxonomy" id="3160863"/>
    <lineage>
        <taxon>Bacteria</taxon>
        <taxon>Bacillati</taxon>
        <taxon>Bacillota</taxon>
        <taxon>Bacilli</taxon>
        <taxon>Bacillales</taxon>
        <taxon>Sporolactobacillaceae</taxon>
        <taxon>Sporolactobacillus</taxon>
    </lineage>
</organism>
<evidence type="ECO:0000256" key="13">
    <source>
        <dbReference type="ARBA" id="ARBA00023204"/>
    </source>
</evidence>
<dbReference type="EMBL" id="CP159510">
    <property type="protein sequence ID" value="XCJ18232.1"/>
    <property type="molecule type" value="Genomic_DNA"/>
</dbReference>
<keyword evidence="5" id="KW-0547">Nucleotide-binding</keyword>
<dbReference type="RefSeq" id="WP_353949296.1">
    <property type="nucleotide sequence ID" value="NZ_CP159510.1"/>
</dbReference>
<keyword evidence="10" id="KW-0067">ATP-binding</keyword>
<evidence type="ECO:0000256" key="4">
    <source>
        <dbReference type="ARBA" id="ARBA00022737"/>
    </source>
</evidence>
<dbReference type="Pfam" id="PF17755">
    <property type="entry name" value="UvrA_DNA-bind"/>
    <property type="match status" value="1"/>
</dbReference>
<keyword evidence="13" id="KW-0234">DNA repair</keyword>
<evidence type="ECO:0000256" key="7">
    <source>
        <dbReference type="ARBA" id="ARBA00022769"/>
    </source>
</evidence>
<dbReference type="GO" id="GO:0008270">
    <property type="term" value="F:zinc ion binding"/>
    <property type="evidence" value="ECO:0007669"/>
    <property type="project" value="UniProtKB-KW"/>
</dbReference>
<evidence type="ECO:0000256" key="5">
    <source>
        <dbReference type="ARBA" id="ARBA00022741"/>
    </source>
</evidence>
<sequence>MNKQPENIEIYHARTHNLKDVSLHIPLHRQVAITGVSGSGKSSLAMGVLYSEGSRRYLEGLSAFARRKIHQAERADVERIDFLPPALALRQRPPVPGRRSTVGTMTELYNLVRLIYSRLGTHRCPRGHQVPPSMKAIFDETCVCPVCGAHFNLPSAESFSFNSAEGACPDCGGLGERAEVDPTLVVPDPELTLEQGAVASWRAAGRGYTVRLAALLGVRLDVPWKKLTDHERDIVLNGPETRRPLIFHNRKTGEEYPITFTYDNAVEAVRKSLAGDRNQTRYARMRKFLSVRPCETCGGLRLRREALQTTVAGKSIAEVTGMSLSRLDQLAAALPEALPVSVREVAGKLSAGLRDGLKPLLDLGVGYLTLDRQGNTLSTGERQRLELSMMAGGRSTGVLYILDEPSVGLHPANVDGLKQLMRKMVANGNSLIVVDHNLDIIRNGDYMIEMGPGAGDRGGTVVARGTPHEIAGEGRTLTGRYLSGSRKVIVRQPQPVSAKDEWLRIAVRSRHNLHHLTAGFPLRRMTAVTGVSGAGKTALVFDCLVPALKKALGRKNPPDFIESLKGFEHIRRVVRVDATPIGRNARSTPATYTGLFDGIRRLFAGTDAARKRHWSSSMFSFNVKGGRCEACEGRGEMLLDMQYLPEQRVRCPHCNGTRYRPETLEVKYKGKSIADVLRMSVDEALRFFTDQPDLADQLETLHDVGLGYLLLGEATPGLSGGEAQRIKLAGELKRRHTDTLYVLDEPSTGLHVHDIEVLLGVLDKLMQLGATIILIDHDPDVIANCDYVLDLGPGGGSKGGRIIAEGTPAQVAASPASLTGKYLPGHGRL</sequence>
<evidence type="ECO:0000256" key="11">
    <source>
        <dbReference type="ARBA" id="ARBA00022881"/>
    </source>
</evidence>
<dbReference type="Gene3D" id="1.10.8.280">
    <property type="entry name" value="ABC transporter ATPase domain-like"/>
    <property type="match status" value="1"/>
</dbReference>
<dbReference type="Gene3D" id="3.40.50.300">
    <property type="entry name" value="P-loop containing nucleotide triphosphate hydrolases"/>
    <property type="match status" value="2"/>
</dbReference>
<dbReference type="GO" id="GO:0005524">
    <property type="term" value="F:ATP binding"/>
    <property type="evidence" value="ECO:0007669"/>
    <property type="project" value="UniProtKB-KW"/>
</dbReference>
<dbReference type="PROSITE" id="PS50893">
    <property type="entry name" value="ABC_TRANSPORTER_2"/>
    <property type="match status" value="1"/>
</dbReference>
<evidence type="ECO:0000256" key="9">
    <source>
        <dbReference type="ARBA" id="ARBA00022833"/>
    </source>
</evidence>
<dbReference type="PANTHER" id="PTHR43152">
    <property type="entry name" value="UVRABC SYSTEM PROTEIN A"/>
    <property type="match status" value="1"/>
</dbReference>
<keyword evidence="2" id="KW-0963">Cytoplasm</keyword>
<evidence type="ECO:0000256" key="10">
    <source>
        <dbReference type="ARBA" id="ARBA00022840"/>
    </source>
</evidence>
<evidence type="ECO:0000256" key="6">
    <source>
        <dbReference type="ARBA" id="ARBA00022763"/>
    </source>
</evidence>
<dbReference type="GO" id="GO:0005737">
    <property type="term" value="C:cytoplasm"/>
    <property type="evidence" value="ECO:0007669"/>
    <property type="project" value="UniProtKB-SubCell"/>
</dbReference>
<keyword evidence="12" id="KW-0238">DNA-binding</keyword>
<evidence type="ECO:0000256" key="1">
    <source>
        <dbReference type="ARBA" id="ARBA00004496"/>
    </source>
</evidence>
<evidence type="ECO:0000256" key="3">
    <source>
        <dbReference type="ARBA" id="ARBA00022723"/>
    </source>
</evidence>
<dbReference type="AlphaFoldDB" id="A0AAU8IJT3"/>
<dbReference type="InterPro" id="IPR027417">
    <property type="entry name" value="P-loop_NTPase"/>
</dbReference>
<dbReference type="GO" id="GO:0016887">
    <property type="term" value="F:ATP hydrolysis activity"/>
    <property type="evidence" value="ECO:0007669"/>
    <property type="project" value="InterPro"/>
</dbReference>